<sequence>MYRISRYTLSLPSSVGAASRPKRDAHFPQRDIMASLVDSTVPALHGSSENLEAQRLREEKARLSSLLAGQRPDSETIAKQQAELSLWRERYRLERDSRVAAQKETAATIKKCKKQVDQALIVSQKTSEVSSEWDKILLDVVMKNFIQSRDKRIVEQATQFLELWDDERKAKDENEVLLGRIREKDRELARANQTIQSYVNSGGEKDAQMARLTKSNNRLTADLAGDEVGTPADGAAARPEPEQRQCEGSPGREGVKALELAQAQTPTVAKSTPDAHRKRPFAAYTVNTDLPEEASSPLPGAPTTGVDARHPKKRGRQKRLAFLQHNAGGGGGIEGASEGDVKDGEDEGKSERMEGVTEG</sequence>
<proteinExistence type="predicted"/>
<evidence type="ECO:0000313" key="3">
    <source>
        <dbReference type="EMBL" id="KAF2445248.1"/>
    </source>
</evidence>
<feature type="region of interest" description="Disordered" evidence="2">
    <location>
        <begin position="220"/>
        <end position="359"/>
    </location>
</feature>
<dbReference type="Proteomes" id="UP000799764">
    <property type="component" value="Unassembled WGS sequence"/>
</dbReference>
<feature type="compositionally biased region" description="Basic residues" evidence="2">
    <location>
        <begin position="310"/>
        <end position="319"/>
    </location>
</feature>
<keyword evidence="4" id="KW-1185">Reference proteome</keyword>
<name>A0A9P4PLB4_9PLEO</name>
<evidence type="ECO:0000256" key="1">
    <source>
        <dbReference type="SAM" id="Coils"/>
    </source>
</evidence>
<comment type="caution">
    <text evidence="3">The sequence shown here is derived from an EMBL/GenBank/DDBJ whole genome shotgun (WGS) entry which is preliminary data.</text>
</comment>
<evidence type="ECO:0000313" key="4">
    <source>
        <dbReference type="Proteomes" id="UP000799764"/>
    </source>
</evidence>
<accession>A0A9P4PLB4</accession>
<dbReference type="EMBL" id="MU001500">
    <property type="protein sequence ID" value="KAF2445248.1"/>
    <property type="molecule type" value="Genomic_DNA"/>
</dbReference>
<protein>
    <submittedName>
        <fullName evidence="3">Uncharacterized protein</fullName>
    </submittedName>
</protein>
<dbReference type="AlphaFoldDB" id="A0A9P4PLB4"/>
<organism evidence="3 4">
    <name type="scientific">Karstenula rhodostoma CBS 690.94</name>
    <dbReference type="NCBI Taxonomy" id="1392251"/>
    <lineage>
        <taxon>Eukaryota</taxon>
        <taxon>Fungi</taxon>
        <taxon>Dikarya</taxon>
        <taxon>Ascomycota</taxon>
        <taxon>Pezizomycotina</taxon>
        <taxon>Dothideomycetes</taxon>
        <taxon>Pleosporomycetidae</taxon>
        <taxon>Pleosporales</taxon>
        <taxon>Massarineae</taxon>
        <taxon>Didymosphaeriaceae</taxon>
        <taxon>Karstenula</taxon>
    </lineage>
</organism>
<keyword evidence="1" id="KW-0175">Coiled coil</keyword>
<gene>
    <name evidence="3" type="ORF">P171DRAFT_514574</name>
</gene>
<feature type="coiled-coil region" evidence="1">
    <location>
        <begin position="174"/>
        <end position="201"/>
    </location>
</feature>
<reference evidence="3" key="1">
    <citation type="journal article" date="2020" name="Stud. Mycol.">
        <title>101 Dothideomycetes genomes: a test case for predicting lifestyles and emergence of pathogens.</title>
        <authorList>
            <person name="Haridas S."/>
            <person name="Albert R."/>
            <person name="Binder M."/>
            <person name="Bloem J."/>
            <person name="Labutti K."/>
            <person name="Salamov A."/>
            <person name="Andreopoulos B."/>
            <person name="Baker S."/>
            <person name="Barry K."/>
            <person name="Bills G."/>
            <person name="Bluhm B."/>
            <person name="Cannon C."/>
            <person name="Castanera R."/>
            <person name="Culley D."/>
            <person name="Daum C."/>
            <person name="Ezra D."/>
            <person name="Gonzalez J."/>
            <person name="Henrissat B."/>
            <person name="Kuo A."/>
            <person name="Liang C."/>
            <person name="Lipzen A."/>
            <person name="Lutzoni F."/>
            <person name="Magnuson J."/>
            <person name="Mondo S."/>
            <person name="Nolan M."/>
            <person name="Ohm R."/>
            <person name="Pangilinan J."/>
            <person name="Park H.-J."/>
            <person name="Ramirez L."/>
            <person name="Alfaro M."/>
            <person name="Sun H."/>
            <person name="Tritt A."/>
            <person name="Yoshinaga Y."/>
            <person name="Zwiers L.-H."/>
            <person name="Turgeon B."/>
            <person name="Goodwin S."/>
            <person name="Spatafora J."/>
            <person name="Crous P."/>
            <person name="Grigoriev I."/>
        </authorList>
    </citation>
    <scope>NUCLEOTIDE SEQUENCE</scope>
    <source>
        <strain evidence="3">CBS 690.94</strain>
    </source>
</reference>
<evidence type="ECO:0000256" key="2">
    <source>
        <dbReference type="SAM" id="MobiDB-lite"/>
    </source>
</evidence>
<feature type="compositionally biased region" description="Basic and acidic residues" evidence="2">
    <location>
        <begin position="339"/>
        <end position="359"/>
    </location>
</feature>